<protein>
    <submittedName>
        <fullName evidence="2">Uncharacterized protein</fullName>
    </submittedName>
</protein>
<keyword evidence="1" id="KW-0812">Transmembrane</keyword>
<dbReference type="RefSeq" id="WP_118042074.1">
    <property type="nucleotide sequence ID" value="NZ_BQNJ01000001.1"/>
</dbReference>
<dbReference type="Proteomes" id="UP001055091">
    <property type="component" value="Unassembled WGS sequence"/>
</dbReference>
<keyword evidence="1" id="KW-0472">Membrane</keyword>
<name>A0AA37JE04_9FIRM</name>
<feature type="transmembrane region" description="Helical" evidence="1">
    <location>
        <begin position="47"/>
        <end position="69"/>
    </location>
</feature>
<comment type="caution">
    <text evidence="2">The sequence shown here is derived from an EMBL/GenBank/DDBJ whole genome shotgun (WGS) entry which is preliminary data.</text>
</comment>
<feature type="transmembrane region" description="Helical" evidence="1">
    <location>
        <begin position="153"/>
        <end position="171"/>
    </location>
</feature>
<keyword evidence="1" id="KW-1133">Transmembrane helix</keyword>
<dbReference type="AlphaFoldDB" id="A0AA37JE04"/>
<feature type="transmembrane region" description="Helical" evidence="1">
    <location>
        <begin position="119"/>
        <end position="141"/>
    </location>
</feature>
<proteinExistence type="predicted"/>
<evidence type="ECO:0000256" key="1">
    <source>
        <dbReference type="SAM" id="Phobius"/>
    </source>
</evidence>
<gene>
    <name evidence="2" type="ORF">CE91St55_18620</name>
</gene>
<dbReference type="EMBL" id="BQNJ01000001">
    <property type="protein sequence ID" value="GKG99880.1"/>
    <property type="molecule type" value="Genomic_DNA"/>
</dbReference>
<evidence type="ECO:0000313" key="2">
    <source>
        <dbReference type="EMBL" id="GKG99880.1"/>
    </source>
</evidence>
<sequence length="187" mass="21019">MPFQHKKALQNYVPKQIPAENKKGYKTEYIYQGDWYVWDCEPKKLRFFRICSLTTAGLIAGFFLAGALQRTFCNTISFVAVPSLLSIVALMLGTYGLFSPLLRVPRLPVYDFRSMHLMVQAGFAAYTILIFIAAAACFSSIASGRWTSVSRELFTALCYLTCGMLSLTISLRFRRLPCHLADGGRSN</sequence>
<reference evidence="2" key="1">
    <citation type="submission" date="2022-01" db="EMBL/GenBank/DDBJ databases">
        <title>Novel bile acid biosynthetic pathways are enriched in the microbiome of centenarians.</title>
        <authorList>
            <person name="Sato Y."/>
            <person name="Atarashi K."/>
            <person name="Plichta R.D."/>
            <person name="Arai Y."/>
            <person name="Sasajima S."/>
            <person name="Kearney M.S."/>
            <person name="Suda W."/>
            <person name="Takeshita K."/>
            <person name="Sasaki T."/>
            <person name="Okamoto S."/>
            <person name="Skelly N.A."/>
            <person name="Okamura Y."/>
            <person name="Vlamakis H."/>
            <person name="Li Y."/>
            <person name="Tanoue T."/>
            <person name="Takei H."/>
            <person name="Nittono H."/>
            <person name="Narushima S."/>
            <person name="Irie J."/>
            <person name="Itoh H."/>
            <person name="Moriya K."/>
            <person name="Sugiura Y."/>
            <person name="Suematsu M."/>
            <person name="Moritoki N."/>
            <person name="Shibata S."/>
            <person name="Littman R.D."/>
            <person name="Fischbach A.M."/>
            <person name="Uwamino Y."/>
            <person name="Inoue T."/>
            <person name="Honda A."/>
            <person name="Hattori M."/>
            <person name="Murai T."/>
            <person name="Xavier J.R."/>
            <person name="Hirose N."/>
            <person name="Honda K."/>
        </authorList>
    </citation>
    <scope>NUCLEOTIDE SEQUENCE</scope>
    <source>
        <strain evidence="2">CE91-St55</strain>
    </source>
</reference>
<organism evidence="2 3">
    <name type="scientific">Hungatella hathewayi</name>
    <dbReference type="NCBI Taxonomy" id="154046"/>
    <lineage>
        <taxon>Bacteria</taxon>
        <taxon>Bacillati</taxon>
        <taxon>Bacillota</taxon>
        <taxon>Clostridia</taxon>
        <taxon>Lachnospirales</taxon>
        <taxon>Lachnospiraceae</taxon>
        <taxon>Hungatella</taxon>
    </lineage>
</organism>
<evidence type="ECO:0000313" key="3">
    <source>
        <dbReference type="Proteomes" id="UP001055091"/>
    </source>
</evidence>
<feature type="transmembrane region" description="Helical" evidence="1">
    <location>
        <begin position="75"/>
        <end position="98"/>
    </location>
</feature>
<accession>A0AA37JE04</accession>